<evidence type="ECO:0000256" key="3">
    <source>
        <dbReference type="ARBA" id="ARBA00016182"/>
    </source>
</evidence>
<dbReference type="GO" id="GO:0000781">
    <property type="term" value="C:chromosome, telomeric region"/>
    <property type="evidence" value="ECO:0007669"/>
    <property type="project" value="UniProtKB-SubCell"/>
</dbReference>
<evidence type="ECO:0000256" key="13">
    <source>
        <dbReference type="ARBA" id="ARBA00023274"/>
    </source>
</evidence>
<feature type="domain" description="Reverse transcriptase" evidence="20">
    <location>
        <begin position="538"/>
        <end position="856"/>
    </location>
</feature>
<comment type="subunit">
    <text evidence="17">Catalytic subunit of the telomerase holoenzyme complex composed minimally of TERT and the telomerase RNA template component (TERC).</text>
</comment>
<evidence type="ECO:0000256" key="11">
    <source>
        <dbReference type="ARBA" id="ARBA00022918"/>
    </source>
</evidence>
<keyword evidence="4 18" id="KW-0158">Chromosome</keyword>
<dbReference type="InterPro" id="IPR003545">
    <property type="entry name" value="Telomerase_RT"/>
</dbReference>
<comment type="similarity">
    <text evidence="1 18">Belongs to the reverse transcriptase family. Telomerase subfamily.</text>
</comment>
<evidence type="ECO:0000313" key="22">
    <source>
        <dbReference type="Proteomes" id="UP001059041"/>
    </source>
</evidence>
<dbReference type="Gene3D" id="1.10.132.70">
    <property type="match status" value="1"/>
</dbReference>
<keyword evidence="11 18" id="KW-0695">RNA-directed DNA polymerase</keyword>
<dbReference type="SUPFAM" id="SSF56672">
    <property type="entry name" value="DNA/RNA polymerases"/>
    <property type="match status" value="1"/>
</dbReference>
<evidence type="ECO:0000256" key="18">
    <source>
        <dbReference type="RuleBase" id="RU365061"/>
    </source>
</evidence>
<comment type="subcellular location">
    <subcellularLocation>
        <location evidence="18">Nucleus</location>
    </subcellularLocation>
    <subcellularLocation>
        <location evidence="18">Chromosome</location>
        <location evidence="18">Telomere</location>
    </subcellularLocation>
</comment>
<dbReference type="PANTHER" id="PTHR12066">
    <property type="entry name" value="TELOMERASE REVERSE TRANSCRIPTASE"/>
    <property type="match status" value="1"/>
</dbReference>
<evidence type="ECO:0000256" key="8">
    <source>
        <dbReference type="ARBA" id="ARBA00022842"/>
    </source>
</evidence>
<feature type="compositionally biased region" description="Basic and acidic residues" evidence="19">
    <location>
        <begin position="244"/>
        <end position="263"/>
    </location>
</feature>
<proteinExistence type="inferred from homology"/>
<evidence type="ECO:0000256" key="12">
    <source>
        <dbReference type="ARBA" id="ARBA00023242"/>
    </source>
</evidence>
<dbReference type="GO" id="GO:0022616">
    <property type="term" value="P:DNA strand elongation"/>
    <property type="evidence" value="ECO:0007669"/>
    <property type="project" value="UniProtKB-ARBA"/>
</dbReference>
<dbReference type="FunFam" id="1.10.132.70:FF:000002">
    <property type="entry name" value="Telomerase reverse transcriptase"/>
    <property type="match status" value="1"/>
</dbReference>
<evidence type="ECO:0000313" key="21">
    <source>
        <dbReference type="EMBL" id="KAI7798491.1"/>
    </source>
</evidence>
<dbReference type="Pfam" id="PF12009">
    <property type="entry name" value="Telomerase_RBD"/>
    <property type="match status" value="1"/>
</dbReference>
<name>A0A9W7TKR8_TRIRA</name>
<dbReference type="FunFam" id="1.10.357.90:FF:000001">
    <property type="entry name" value="Telomerase reverse transcriptase"/>
    <property type="match status" value="1"/>
</dbReference>
<dbReference type="Pfam" id="PF00078">
    <property type="entry name" value="RVT_1"/>
    <property type="match status" value="1"/>
</dbReference>
<evidence type="ECO:0000256" key="9">
    <source>
        <dbReference type="ARBA" id="ARBA00022884"/>
    </source>
</evidence>
<evidence type="ECO:0000256" key="6">
    <source>
        <dbReference type="ARBA" id="ARBA00022695"/>
    </source>
</evidence>
<dbReference type="InterPro" id="IPR049139">
    <property type="entry name" value="TERT_C"/>
</dbReference>
<evidence type="ECO:0000256" key="1">
    <source>
        <dbReference type="ARBA" id="ARBA00008001"/>
    </source>
</evidence>
<keyword evidence="22" id="KW-1185">Reference proteome</keyword>
<dbReference type="GO" id="GO:0042162">
    <property type="term" value="F:telomeric DNA binding"/>
    <property type="evidence" value="ECO:0007669"/>
    <property type="project" value="TreeGrafter"/>
</dbReference>
<evidence type="ECO:0000256" key="16">
    <source>
        <dbReference type="ARBA" id="ARBA00057229"/>
    </source>
</evidence>
<reference evidence="21" key="1">
    <citation type="submission" date="2021-02" db="EMBL/GenBank/DDBJ databases">
        <title>Comparative genomics reveals that relaxation of natural selection precedes convergent phenotypic evolution of cavefish.</title>
        <authorList>
            <person name="Peng Z."/>
        </authorList>
    </citation>
    <scope>NUCLEOTIDE SEQUENCE</scope>
    <source>
        <tissue evidence="21">Muscle</tissue>
    </source>
</reference>
<dbReference type="PANTHER" id="PTHR12066:SF0">
    <property type="entry name" value="TELOMERASE REVERSE TRANSCRIPTASE"/>
    <property type="match status" value="1"/>
</dbReference>
<organism evidence="21 22">
    <name type="scientific">Triplophysa rosa</name>
    <name type="common">Cave loach</name>
    <dbReference type="NCBI Taxonomy" id="992332"/>
    <lineage>
        <taxon>Eukaryota</taxon>
        <taxon>Metazoa</taxon>
        <taxon>Chordata</taxon>
        <taxon>Craniata</taxon>
        <taxon>Vertebrata</taxon>
        <taxon>Euteleostomi</taxon>
        <taxon>Actinopterygii</taxon>
        <taxon>Neopterygii</taxon>
        <taxon>Teleostei</taxon>
        <taxon>Ostariophysi</taxon>
        <taxon>Cypriniformes</taxon>
        <taxon>Nemacheilidae</taxon>
        <taxon>Triplophysa</taxon>
    </lineage>
</organism>
<evidence type="ECO:0000256" key="4">
    <source>
        <dbReference type="ARBA" id="ARBA00022454"/>
    </source>
</evidence>
<evidence type="ECO:0000256" key="15">
    <source>
        <dbReference type="ARBA" id="ARBA00048173"/>
    </source>
</evidence>
<comment type="function">
    <text evidence="16 18">Telomerase is a ribonucleoprotein enzyme essential for the replication of chromosome termini in most eukaryotes. It elongates telomeres. It is a reverse transcriptase that adds simple sequence repeats to chromosome ends by copying a template sequence within the RNA component of the enzyme.</text>
</comment>
<dbReference type="GO" id="GO:0046872">
    <property type="term" value="F:metal ion binding"/>
    <property type="evidence" value="ECO:0007669"/>
    <property type="project" value="UniProtKB-KW"/>
</dbReference>
<accession>A0A9W7TKR8</accession>
<evidence type="ECO:0000259" key="20">
    <source>
        <dbReference type="PROSITE" id="PS50878"/>
    </source>
</evidence>
<evidence type="ECO:0000256" key="14">
    <source>
        <dbReference type="ARBA" id="ARBA00032044"/>
    </source>
</evidence>
<dbReference type="GO" id="GO:0000333">
    <property type="term" value="C:telomerase catalytic core complex"/>
    <property type="evidence" value="ECO:0007669"/>
    <property type="project" value="UniProtKB-ARBA"/>
</dbReference>
<dbReference type="InterPro" id="IPR021891">
    <property type="entry name" value="Telomerase_RBD"/>
</dbReference>
<dbReference type="GO" id="GO:0007004">
    <property type="term" value="P:telomere maintenance via telomerase"/>
    <property type="evidence" value="ECO:0007669"/>
    <property type="project" value="TreeGrafter"/>
</dbReference>
<feature type="region of interest" description="Disordered" evidence="19">
    <location>
        <begin position="200"/>
        <end position="287"/>
    </location>
</feature>
<comment type="catalytic activity">
    <reaction evidence="15 18">
        <text>DNA(n) + a 2'-deoxyribonucleoside 5'-triphosphate = DNA(n+1) + diphosphate</text>
        <dbReference type="Rhea" id="RHEA:22508"/>
        <dbReference type="Rhea" id="RHEA-COMP:17339"/>
        <dbReference type="Rhea" id="RHEA-COMP:17340"/>
        <dbReference type="ChEBI" id="CHEBI:33019"/>
        <dbReference type="ChEBI" id="CHEBI:61560"/>
        <dbReference type="ChEBI" id="CHEBI:173112"/>
        <dbReference type="EC" id="2.7.7.49"/>
    </reaction>
</comment>
<evidence type="ECO:0000256" key="5">
    <source>
        <dbReference type="ARBA" id="ARBA00022679"/>
    </source>
</evidence>
<dbReference type="Gene3D" id="1.10.357.90">
    <property type="match status" value="1"/>
</dbReference>
<dbReference type="CDD" id="cd01648">
    <property type="entry name" value="TERT"/>
    <property type="match status" value="1"/>
</dbReference>
<keyword evidence="7 18" id="KW-0479">Metal-binding</keyword>
<evidence type="ECO:0000256" key="7">
    <source>
        <dbReference type="ARBA" id="ARBA00022723"/>
    </source>
</evidence>
<protein>
    <recommendedName>
        <fullName evidence="3 18">Telomerase reverse transcriptase</fullName>
        <ecNumber evidence="2 18">2.7.7.49</ecNumber>
    </recommendedName>
    <alternativeName>
        <fullName evidence="14 18">Telomerase catalytic subunit</fullName>
    </alternativeName>
</protein>
<dbReference type="GO" id="GO:0070034">
    <property type="term" value="F:telomerase RNA binding"/>
    <property type="evidence" value="ECO:0007669"/>
    <property type="project" value="UniProtKB-ARBA"/>
</dbReference>
<dbReference type="PROSITE" id="PS50878">
    <property type="entry name" value="RT_POL"/>
    <property type="match status" value="1"/>
</dbReference>
<evidence type="ECO:0000256" key="2">
    <source>
        <dbReference type="ARBA" id="ARBA00012493"/>
    </source>
</evidence>
<dbReference type="Proteomes" id="UP001059041">
    <property type="component" value="Linkage Group LG16"/>
</dbReference>
<dbReference type="Gene3D" id="3.30.70.2630">
    <property type="match status" value="1"/>
</dbReference>
<dbReference type="InterPro" id="IPR000477">
    <property type="entry name" value="RT_dom"/>
</dbReference>
<sequence>MAQRDATGTALKHALDILRALYPLVQTLEELSDGIVFSDGRKPVLTDDSDGARFQTLARGLMVCALTPLQAVRAPVQLGTLPEVLAFSLNHIKRKKLRNILGFGYQCSDVPACSDPFRFHGDISQSAAYISTSQLWKRINQRLGSEVTRYLLQDCAVFITVPPCCLLQVCGEPVYDRLRSRPWSGFSLSQNSLHVPIKKTTWKTPVRTGHVRNKRKVVPNKTSKRARDEDGARDPVPVMKRRRLSVESEQGDKDSGQRADRPSTARPQSHGAQSWKPAEQPPPRPSHCYIRVPSMLYNGRGMQGFLLNRKLKAGAGGLRRLQGADLVRIVFLGGKLNPSDKQAKPKKLPKRFFNTVPLFARLLRQHRKCPYTLFLQTKCSVNTEREDMESLLRGHCSPYRVYLFVRECLTYVIPDELWGSRQNQLHFLSNVKNFLRLGKFDCVSLVQLMWRMKVNDCHWLGLKKRCASEHRYREWIFAQFLLWMLNGFVLGLVKALFYVTESMGQKHTLTFYRREIWARLQQMAFRMHLSKGQWRALSPPESIKSPETTITSRIRFIPKVNGMRPITRLAGPRESLQHFQSCVRVLQNVLSVCVKETPGPMGSTVWGWQDIHRVLTDVTPQQKCSPRPLYFVKVDVSRAYDSLPHVKLVEVLSEVLGPFAQQSFFLRQYARVWLDPNQGLRKRFCTKAEMSEPMNMKSFVLDEQAGGTLHNAILVERHTSEVRGADVLQFFKKMLSSYIIHHEKKMFRQVCGIPQGSSVSALLCNLCYGHMENSLLKRFHKGGCLMRLVDDFLLITPHLSKATEFLTTLLAGVPEYGCKINPQKVAVNFPVCEEWERSGVSVFPSRCLFPWCGLLLDTHTLDVFKDYSRYDGLSLRYSLTVGSAHSPATLMKKLLSLLRLKCTDIFIDLRMNSVEAVYRSLYKLILLQALRFHACVKSLPLGQNVDTNPSFFLKMIWTMARVVNKLIRHANKGLVVGSSDGAGVLQYEAVQLLFCLAFDVIFRRHRLVYRSLLPPLHKRRRRLQRALQGIRLARVHQAATPRIPQDFKTIKT</sequence>
<comment type="caution">
    <text evidence="21">The sequence shown here is derived from an EMBL/GenBank/DDBJ whole genome shotgun (WGS) entry which is preliminary data.</text>
</comment>
<dbReference type="Pfam" id="PF21399">
    <property type="entry name" value="TERT_C"/>
    <property type="match status" value="1"/>
</dbReference>
<evidence type="ECO:0000256" key="10">
    <source>
        <dbReference type="ARBA" id="ARBA00022895"/>
    </source>
</evidence>
<dbReference type="PRINTS" id="PR01365">
    <property type="entry name" value="TELOMERASERT"/>
</dbReference>
<keyword evidence="6 18" id="KW-0548">Nucleotidyltransferase</keyword>
<dbReference type="AlphaFoldDB" id="A0A9W7TKR8"/>
<keyword evidence="5 18" id="KW-0808">Transferase</keyword>
<dbReference type="SMART" id="SM00975">
    <property type="entry name" value="Telomerase_RBD"/>
    <property type="match status" value="1"/>
</dbReference>
<feature type="compositionally biased region" description="Basic residues" evidence="19">
    <location>
        <begin position="209"/>
        <end position="224"/>
    </location>
</feature>
<keyword evidence="10 18" id="KW-0779">Telomere</keyword>
<keyword evidence="12 18" id="KW-0539">Nucleus</keyword>
<evidence type="ECO:0000256" key="19">
    <source>
        <dbReference type="SAM" id="MobiDB-lite"/>
    </source>
</evidence>
<dbReference type="EC" id="2.7.7.49" evidence="2 18"/>
<dbReference type="InterPro" id="IPR043502">
    <property type="entry name" value="DNA/RNA_pol_sf"/>
</dbReference>
<keyword evidence="13" id="KW-0687">Ribonucleoprotein</keyword>
<gene>
    <name evidence="21" type="ORF">IRJ41_004037</name>
</gene>
<evidence type="ECO:0000256" key="17">
    <source>
        <dbReference type="ARBA" id="ARBA00061974"/>
    </source>
</evidence>
<dbReference type="GO" id="GO:0003720">
    <property type="term" value="F:telomerase activity"/>
    <property type="evidence" value="ECO:0007669"/>
    <property type="project" value="InterPro"/>
</dbReference>
<keyword evidence="8 18" id="KW-0460">Magnesium</keyword>
<keyword evidence="9" id="KW-0694">RNA-binding</keyword>
<dbReference type="EMBL" id="JAFHDT010000016">
    <property type="protein sequence ID" value="KAI7798491.1"/>
    <property type="molecule type" value="Genomic_DNA"/>
</dbReference>